<evidence type="ECO:0000313" key="2">
    <source>
        <dbReference type="Proteomes" id="UP000000343"/>
    </source>
</evidence>
<name>E8X252_GRATM</name>
<dbReference type="OrthoDB" id="3947655at2"/>
<dbReference type="AlphaFoldDB" id="E8X252"/>
<dbReference type="RefSeq" id="WP_013581607.1">
    <property type="nucleotide sequence ID" value="NC_015064.1"/>
</dbReference>
<dbReference type="PaxDb" id="1198114-AciX9_3284"/>
<reference evidence="2" key="1">
    <citation type="submission" date="2011-01" db="EMBL/GenBank/DDBJ databases">
        <title>Complete sequence of chromosome of Acidobacterium sp. MP5ACTX9.</title>
        <authorList>
            <consortium name="US DOE Joint Genome Institute"/>
            <person name="Lucas S."/>
            <person name="Copeland A."/>
            <person name="Lapidus A."/>
            <person name="Cheng J.-F."/>
            <person name="Goodwin L."/>
            <person name="Pitluck S."/>
            <person name="Teshima H."/>
            <person name="Detter J.C."/>
            <person name="Han C."/>
            <person name="Tapia R."/>
            <person name="Land M."/>
            <person name="Hauser L."/>
            <person name="Kyrpides N."/>
            <person name="Ivanova N."/>
            <person name="Ovchinnikova G."/>
            <person name="Pagani I."/>
            <person name="Rawat S.R."/>
            <person name="Mannisto M."/>
            <person name="Haggblom M.M."/>
            <person name="Woyke T."/>
        </authorList>
    </citation>
    <scope>NUCLEOTIDE SEQUENCE [LARGE SCALE GENOMIC DNA]</scope>
    <source>
        <strain evidence="2">MP5ACTX9</strain>
    </source>
</reference>
<proteinExistence type="predicted"/>
<dbReference type="HOGENOM" id="CLU_1756252_0_0_0"/>
<dbReference type="KEGG" id="acm:AciX9_3284"/>
<accession>E8X252</accession>
<sequence length="148" mass="16022">MKEYKHIVIDKMGVGLDALRTSLNVSGLETAHSRGIQLSAGSVALEHHLHIFLWDDSIKGITGSLGIINAGNTITVKVRWDKLIESGIIFPGTLKGDTMQNKPPGGPSTNGAWAYKGNIPRNYLYIDGVDSPATHGFSTWQLGKGWQP</sequence>
<organism evidence="2">
    <name type="scientific">Granulicella tundricola (strain ATCC BAA-1859 / DSM 23138 / MP5ACTX9)</name>
    <dbReference type="NCBI Taxonomy" id="1198114"/>
    <lineage>
        <taxon>Bacteria</taxon>
        <taxon>Pseudomonadati</taxon>
        <taxon>Acidobacteriota</taxon>
        <taxon>Terriglobia</taxon>
        <taxon>Terriglobales</taxon>
        <taxon>Acidobacteriaceae</taxon>
        <taxon>Granulicella</taxon>
    </lineage>
</organism>
<dbReference type="Proteomes" id="UP000000343">
    <property type="component" value="Chromosome"/>
</dbReference>
<keyword evidence="2" id="KW-1185">Reference proteome</keyword>
<dbReference type="EMBL" id="CP002480">
    <property type="protein sequence ID" value="ADW70295.1"/>
    <property type="molecule type" value="Genomic_DNA"/>
</dbReference>
<protein>
    <submittedName>
        <fullName evidence="1">Uncharacterized protein</fullName>
    </submittedName>
</protein>
<gene>
    <name evidence="1" type="ordered locus">AciX9_3284</name>
</gene>
<dbReference type="STRING" id="1198114.AciX9_3284"/>
<evidence type="ECO:0000313" key="1">
    <source>
        <dbReference type="EMBL" id="ADW70295.1"/>
    </source>
</evidence>